<name>A0ABD5RUL7_9EURY</name>
<accession>A0ABD5RUL7</accession>
<evidence type="ECO:0000256" key="1">
    <source>
        <dbReference type="SAM" id="MobiDB-lite"/>
    </source>
</evidence>
<protein>
    <submittedName>
        <fullName evidence="2">Uncharacterized protein</fullName>
    </submittedName>
</protein>
<dbReference type="AlphaFoldDB" id="A0ABD5RUL7"/>
<dbReference type="Proteomes" id="UP001596328">
    <property type="component" value="Unassembled WGS sequence"/>
</dbReference>
<organism evidence="2 3">
    <name type="scientific">Halobium palmae</name>
    <dbReference type="NCBI Taxonomy" id="1776492"/>
    <lineage>
        <taxon>Archaea</taxon>
        <taxon>Methanobacteriati</taxon>
        <taxon>Methanobacteriota</taxon>
        <taxon>Stenosarchaea group</taxon>
        <taxon>Halobacteria</taxon>
        <taxon>Halobacteriales</taxon>
        <taxon>Haloferacaceae</taxon>
        <taxon>Halobium</taxon>
    </lineage>
</organism>
<proteinExistence type="predicted"/>
<comment type="caution">
    <text evidence="2">The sequence shown here is derived from an EMBL/GenBank/DDBJ whole genome shotgun (WGS) entry which is preliminary data.</text>
</comment>
<sequence length="168" mass="19300">MSAHSKRDYGYVYYGSELAGASLIEFMQKTTQNGERCGKRHLTDGQRDPDTGEAVPLCNDTRISDTRHADTYDVFPAFADEFVHAPENCLKCTSKLYGNHELVDLDDPDALPEWIQERLSRKWGIWTEEMCVDPPWTIERSSSEEVPPWERDTSSDEDEDTEVAPWHQ</sequence>
<feature type="region of interest" description="Disordered" evidence="1">
    <location>
        <begin position="136"/>
        <end position="168"/>
    </location>
</feature>
<gene>
    <name evidence="2" type="ORF">ACFQE1_00380</name>
</gene>
<evidence type="ECO:0000313" key="3">
    <source>
        <dbReference type="Proteomes" id="UP001596328"/>
    </source>
</evidence>
<keyword evidence="3" id="KW-1185">Reference proteome</keyword>
<reference evidence="2 3" key="1">
    <citation type="journal article" date="2019" name="Int. J. Syst. Evol. Microbiol.">
        <title>The Global Catalogue of Microorganisms (GCM) 10K type strain sequencing project: providing services to taxonomists for standard genome sequencing and annotation.</title>
        <authorList>
            <consortium name="The Broad Institute Genomics Platform"/>
            <consortium name="The Broad Institute Genome Sequencing Center for Infectious Disease"/>
            <person name="Wu L."/>
            <person name="Ma J."/>
        </authorList>
    </citation>
    <scope>NUCLEOTIDE SEQUENCE [LARGE SCALE GENOMIC DNA]</scope>
    <source>
        <strain evidence="2 3">NBRC 111368</strain>
    </source>
</reference>
<dbReference type="EMBL" id="JBHSWU010000001">
    <property type="protein sequence ID" value="MFC6722882.1"/>
    <property type="molecule type" value="Genomic_DNA"/>
</dbReference>
<evidence type="ECO:0000313" key="2">
    <source>
        <dbReference type="EMBL" id="MFC6722882.1"/>
    </source>
</evidence>